<gene>
    <name evidence="1" type="ORF">DSLASN_04460</name>
</gene>
<dbReference type="RefSeq" id="WP_236891120.1">
    <property type="nucleotide sequence ID" value="NZ_AP024488.1"/>
</dbReference>
<evidence type="ECO:0000313" key="1">
    <source>
        <dbReference type="EMBL" id="BCS94814.1"/>
    </source>
</evidence>
<accession>A0ABM7PBC2</accession>
<reference evidence="1 2" key="1">
    <citation type="submission" date="2021-02" db="EMBL/GenBank/DDBJ databases">
        <title>Complete genome of Desulfoluna sp. strain ASN36.</title>
        <authorList>
            <person name="Takahashi A."/>
            <person name="Kojima H."/>
            <person name="Fukui M."/>
        </authorList>
    </citation>
    <scope>NUCLEOTIDE SEQUENCE [LARGE SCALE GENOMIC DNA]</scope>
    <source>
        <strain evidence="1 2">ASN36</strain>
    </source>
</reference>
<dbReference type="EMBL" id="AP024488">
    <property type="protein sequence ID" value="BCS94814.1"/>
    <property type="molecule type" value="Genomic_DNA"/>
</dbReference>
<organism evidence="1 2">
    <name type="scientific">Desulfoluna limicola</name>
    <dbReference type="NCBI Taxonomy" id="2810562"/>
    <lineage>
        <taxon>Bacteria</taxon>
        <taxon>Pseudomonadati</taxon>
        <taxon>Thermodesulfobacteriota</taxon>
        <taxon>Desulfobacteria</taxon>
        <taxon>Desulfobacterales</taxon>
        <taxon>Desulfolunaceae</taxon>
        <taxon>Desulfoluna</taxon>
    </lineage>
</organism>
<sequence length="106" mass="11507">MKNIFIGFMALIILLSAIVVFGGTSDVIINGRQVSNAEMEAIKSRFGSIGGDGHCSDYRHPNGSGVMSCSFYRPFAPHKTLLRACKTTEDSGKKLRHKPHKNAAVV</sequence>
<dbReference type="Proteomes" id="UP001320148">
    <property type="component" value="Chromosome"/>
</dbReference>
<protein>
    <submittedName>
        <fullName evidence="1">Uncharacterized protein</fullName>
    </submittedName>
</protein>
<keyword evidence="2" id="KW-1185">Reference proteome</keyword>
<name>A0ABM7PBC2_9BACT</name>
<evidence type="ECO:0000313" key="2">
    <source>
        <dbReference type="Proteomes" id="UP001320148"/>
    </source>
</evidence>
<proteinExistence type="predicted"/>